<dbReference type="InterPro" id="IPR029058">
    <property type="entry name" value="AB_hydrolase_fold"/>
</dbReference>
<feature type="signal peptide" evidence="3">
    <location>
        <begin position="1"/>
        <end position="18"/>
    </location>
</feature>
<evidence type="ECO:0000256" key="1">
    <source>
        <dbReference type="ARBA" id="ARBA00010088"/>
    </source>
</evidence>
<keyword evidence="2" id="KW-0378">Hydrolase</keyword>
<sequence>MKPQFSIIGALCVATSTATPIASVNTGDIKWSPCNFANETVPIYCGKLTVPLDYTKKNSTDVIELDLQRIPASKCAKKGSILFNFGGPGSVGAASFVPFGKILQAITGGEHDLITFAPRGTGKTLPYSCFKNSLYRIPAVQTEAGRASDVAVPDIWAKSTLYDASCYAAQNKTGEFVGTAFVARDMMQIVDALKEDGLLRYWGVSYGTVLGATAVAMFPDRMDKVILDGVVNAEEYYENKEVEIWTDSEDVFRGFCSSCVTNRTSCPIAGNRTSEQLESYLRRAIDDMKQHPIAIPSPEVPGGGVLITYSLVKSILHSSLYNPSQWPGLAIIIDALLRGDILGLGGVQPASGGEDMTGYEEALYGIKCSDMRWHTNNLTEIMPTINARHNKSALFGDVADSMVARCAQWPMSAKEIYRGDFKVTPKNPVLIIGNEHDPVTPLVSARNMTERFQGSVLLEQKSYGHVSLSQASICTAKAIKSYFVDGKMPAEGTKCDIDAVMWSGDDGWKDILDKLN</sequence>
<dbReference type="InterPro" id="IPR013595">
    <property type="entry name" value="Pept_S33_TAP-like_C"/>
</dbReference>
<dbReference type="EMBL" id="CDHN01000003">
    <property type="protein sequence ID" value="CEJ90881.1"/>
    <property type="molecule type" value="Genomic_DNA"/>
</dbReference>
<accession>A0A0A1T148</accession>
<evidence type="ECO:0000313" key="6">
    <source>
        <dbReference type="EMBL" id="CEJ90881.1"/>
    </source>
</evidence>
<dbReference type="Pfam" id="PF00561">
    <property type="entry name" value="Abhydrolase_1"/>
    <property type="match status" value="1"/>
</dbReference>
<dbReference type="InterPro" id="IPR051601">
    <property type="entry name" value="Serine_prot/Carboxylest_S33"/>
</dbReference>
<evidence type="ECO:0000313" key="7">
    <source>
        <dbReference type="Proteomes" id="UP000039046"/>
    </source>
</evidence>
<proteinExistence type="inferred from homology"/>
<dbReference type="AlphaFoldDB" id="A0A0A1T148"/>
<dbReference type="PANTHER" id="PTHR43248:SF25">
    <property type="entry name" value="AB HYDROLASE-1 DOMAIN-CONTAINING PROTEIN-RELATED"/>
    <property type="match status" value="1"/>
</dbReference>
<organism evidence="6 7">
    <name type="scientific">[Torrubiella] hemipterigena</name>
    <dbReference type="NCBI Taxonomy" id="1531966"/>
    <lineage>
        <taxon>Eukaryota</taxon>
        <taxon>Fungi</taxon>
        <taxon>Dikarya</taxon>
        <taxon>Ascomycota</taxon>
        <taxon>Pezizomycotina</taxon>
        <taxon>Sordariomycetes</taxon>
        <taxon>Hypocreomycetidae</taxon>
        <taxon>Hypocreales</taxon>
        <taxon>Clavicipitaceae</taxon>
        <taxon>Clavicipitaceae incertae sedis</taxon>
        <taxon>'Torrubiella' clade</taxon>
    </lineage>
</organism>
<dbReference type="InterPro" id="IPR000073">
    <property type="entry name" value="AB_hydrolase_1"/>
</dbReference>
<keyword evidence="7" id="KW-1185">Reference proteome</keyword>
<name>A0A0A1T148_9HYPO</name>
<feature type="domain" description="AB hydrolase-1" evidence="4">
    <location>
        <begin position="81"/>
        <end position="261"/>
    </location>
</feature>
<evidence type="ECO:0000259" key="5">
    <source>
        <dbReference type="Pfam" id="PF08386"/>
    </source>
</evidence>
<dbReference type="GO" id="GO:0016787">
    <property type="term" value="F:hydrolase activity"/>
    <property type="evidence" value="ECO:0007669"/>
    <property type="project" value="UniProtKB-KW"/>
</dbReference>
<evidence type="ECO:0000259" key="4">
    <source>
        <dbReference type="Pfam" id="PF00561"/>
    </source>
</evidence>
<protein>
    <submittedName>
        <fullName evidence="6">Uncharacterized protein</fullName>
    </submittedName>
</protein>
<dbReference type="PANTHER" id="PTHR43248">
    <property type="entry name" value="2-SUCCINYL-6-HYDROXY-2,4-CYCLOHEXADIENE-1-CARBOXYLATE SYNTHASE"/>
    <property type="match status" value="1"/>
</dbReference>
<dbReference type="Gene3D" id="3.40.50.1820">
    <property type="entry name" value="alpha/beta hydrolase"/>
    <property type="match status" value="1"/>
</dbReference>
<evidence type="ECO:0000256" key="3">
    <source>
        <dbReference type="SAM" id="SignalP"/>
    </source>
</evidence>
<feature type="domain" description="Peptidase S33 tripeptidyl aminopeptidase-like C-terminal" evidence="5">
    <location>
        <begin position="394"/>
        <end position="495"/>
    </location>
</feature>
<dbReference type="Pfam" id="PF08386">
    <property type="entry name" value="Abhydrolase_4"/>
    <property type="match status" value="1"/>
</dbReference>
<gene>
    <name evidence="6" type="ORF">VHEMI06634</name>
</gene>
<dbReference type="OrthoDB" id="425534at2759"/>
<reference evidence="6 7" key="1">
    <citation type="journal article" date="2015" name="Genome Announc.">
        <title>Draft Genome Sequence and Gene Annotation of the Entomopathogenic Fungus Verticillium hemipterigenum.</title>
        <authorList>
            <person name="Horn F."/>
            <person name="Habel A."/>
            <person name="Scharf D.H."/>
            <person name="Dworschak J."/>
            <person name="Brakhage A.A."/>
            <person name="Guthke R."/>
            <person name="Hertweck C."/>
            <person name="Linde J."/>
        </authorList>
    </citation>
    <scope>NUCLEOTIDE SEQUENCE [LARGE SCALE GENOMIC DNA]</scope>
</reference>
<keyword evidence="3" id="KW-0732">Signal</keyword>
<dbReference type="STRING" id="1531966.A0A0A1T148"/>
<feature type="chain" id="PRO_5001978784" evidence="3">
    <location>
        <begin position="19"/>
        <end position="516"/>
    </location>
</feature>
<dbReference type="Proteomes" id="UP000039046">
    <property type="component" value="Unassembled WGS sequence"/>
</dbReference>
<evidence type="ECO:0000256" key="2">
    <source>
        <dbReference type="ARBA" id="ARBA00022801"/>
    </source>
</evidence>
<dbReference type="SUPFAM" id="SSF53474">
    <property type="entry name" value="alpha/beta-Hydrolases"/>
    <property type="match status" value="1"/>
</dbReference>
<comment type="similarity">
    <text evidence="1">Belongs to the peptidase S33 family.</text>
</comment>